<dbReference type="OrthoDB" id="272810at2759"/>
<evidence type="ECO:0000313" key="3">
    <source>
        <dbReference type="Proteomes" id="UP000663832"/>
    </source>
</evidence>
<comment type="caution">
    <text evidence="2">The sequence shown here is derived from an EMBL/GenBank/DDBJ whole genome shotgun (WGS) entry which is preliminary data.</text>
</comment>
<accession>A0A814IRX1</accession>
<organism evidence="2 3">
    <name type="scientific">Adineta steineri</name>
    <dbReference type="NCBI Taxonomy" id="433720"/>
    <lineage>
        <taxon>Eukaryota</taxon>
        <taxon>Metazoa</taxon>
        <taxon>Spiralia</taxon>
        <taxon>Gnathifera</taxon>
        <taxon>Rotifera</taxon>
        <taxon>Eurotatoria</taxon>
        <taxon>Bdelloidea</taxon>
        <taxon>Adinetida</taxon>
        <taxon>Adinetidae</taxon>
        <taxon>Adineta</taxon>
    </lineage>
</organism>
<proteinExistence type="predicted"/>
<dbReference type="PANTHER" id="PTHR16166">
    <property type="entry name" value="VACUOLAR PROTEIN SORTING-ASSOCIATED PROTEIN VPS13"/>
    <property type="match status" value="1"/>
</dbReference>
<protein>
    <recommendedName>
        <fullName evidence="1">Vacuolar protein sorting-associated protein 13 VPS13 adaptor binding domain-containing protein</fullName>
    </recommendedName>
</protein>
<dbReference type="GO" id="GO:0007005">
    <property type="term" value="P:mitochondrion organization"/>
    <property type="evidence" value="ECO:0007669"/>
    <property type="project" value="TreeGrafter"/>
</dbReference>
<name>A0A814IRX1_9BILA</name>
<dbReference type="Proteomes" id="UP000663832">
    <property type="component" value="Unassembled WGS sequence"/>
</dbReference>
<reference evidence="2" key="1">
    <citation type="submission" date="2021-02" db="EMBL/GenBank/DDBJ databases">
        <authorList>
            <person name="Nowell W R."/>
        </authorList>
    </citation>
    <scope>NUCLEOTIDE SEQUENCE</scope>
</reference>
<dbReference type="EMBL" id="CAJNOM010000091">
    <property type="protein sequence ID" value="CAF1028377.1"/>
    <property type="molecule type" value="Genomic_DNA"/>
</dbReference>
<feature type="domain" description="Vacuolar protein sorting-associated protein 13 VPS13 adaptor binding" evidence="1">
    <location>
        <begin position="2187"/>
        <end position="2756"/>
    </location>
</feature>
<dbReference type="InterPro" id="IPR009543">
    <property type="entry name" value="VPS13_VAB"/>
</dbReference>
<evidence type="ECO:0000259" key="1">
    <source>
        <dbReference type="Pfam" id="PF25036"/>
    </source>
</evidence>
<dbReference type="PANTHER" id="PTHR16166:SF141">
    <property type="entry name" value="INTERMEMBRANE LIPID TRANSFER PROTEIN VPS13D"/>
    <property type="match status" value="1"/>
</dbReference>
<dbReference type="GO" id="GO:0045053">
    <property type="term" value="P:protein retention in Golgi apparatus"/>
    <property type="evidence" value="ECO:0007669"/>
    <property type="project" value="TreeGrafter"/>
</dbReference>
<dbReference type="InterPro" id="IPR026847">
    <property type="entry name" value="VPS13"/>
</dbReference>
<dbReference type="GO" id="GO:0006623">
    <property type="term" value="P:protein targeting to vacuole"/>
    <property type="evidence" value="ECO:0007669"/>
    <property type="project" value="TreeGrafter"/>
</dbReference>
<keyword evidence="3" id="KW-1185">Reference proteome</keyword>
<dbReference type="Pfam" id="PF25036">
    <property type="entry name" value="VPS13_VAB"/>
    <property type="match status" value="1"/>
</dbReference>
<gene>
    <name evidence="2" type="ORF">QVE165_LOCUS16398</name>
</gene>
<sequence length="3608" mass="421111">MFETIIASLIKRYVAQYIDINADQLSAQLLYKQQIIIENLTLNKTKLNEDIRSKFELPLEIESIHIGKIQCSFILSSLLFRSSSSPAFIIKIEHVYIVIKDNIDESLREEIIEENNENIKQNQLNLAEQELEKEFECFGEVQPSKWNIQRLFMSFFEKLKIDIIDVHIIYKNSTGCTIGLTCDNIQTSTEPFDDTINRQILRINNLGIYLDINNSSTHSYILSLQNSMEISLKHNHFLVNQKEYHYEFECLISDLDLKCNIEQIRILINILHYQMLISDPCRPKSKISKQAARIWWHYIILRIQNKFWFNRTLLIHRLHQLNIYKRLYHQYLNSKYLNYTNISFQDEIVMKEIEKEFDIEYLLIIRRKIFQTRINQHIKQQEETTKWYFNYAKWITSKMSDLWGRTSSLNENDIEIQQQVNTFIEESIEDEDLLENYDNDRIFRFKIHLKTINIDLLSSSNNILWNFSLKNLLLNNEFRLHYQSMVTSIRLDDLCIRDHEQVDAFSTIISSKKVIQQDESQQIPVLEFLFEKKSKSKSTIKVRSCGLCIVCCPTSIERLSHLYTSIFPSLSLNKWKNMKYSLLRNCRSLLEQIMPSKNQKMTASHVQHQEKLKFQIYVNIGGVKIILPLSSRDALIIDLGFLILTNNSQDNSVFTQQEFEDDNDIFLTPISSPSIYENALEEESIDYPVNLLTIDQIDESVKYSSFLFSIHDIQVGYSNDHSQIVEKFNIQFIIQHSLDYLWPLRNISSELQKLTIRLNTQKIKSLYNSINLWFTFINNNFSEYDYQFIIWPEFDFRLNELNILLNDSIQTLCKINIENIDILLINNNQSKQLNFNLNHLKIGKDNEILFKINQTLNENDVFIKTNIDFLTTSKINIITDVNANKLDFIFNPKTICTLINFLSDIDLFSWNRIVSKYSNIINTSIHSQINTKVREINLTFIYITPVIFSSEIHIRNFMLNALLNPHSIFNLTLGAIQISNCFNKLQQSIDNKQNVLIIGSNKESNNDETSKNSALCLLLMNQEDNISNLSIKMTSFSYFHSVHLIDSIEQIFTYISDNYHYIGKQESQKEDTKICLFNCLTNSTKSSILSLHRWILDIDIDTSIIIYPINIGLQLTRIHIKNIQNQLIDFEINVNRLDLLLINFTRATKINNINISEHTSWQFIENMYISFNFQLSETSFMINSKLISPLRIYLSHNRIHFLREILNIIFGQNSTSLFKFIFQFQSSQMFIIFQSAAQYEFITICEAVLDQCQMLYELDNLSNKKILLQFNSLQIRNHLDKTNDFPIVLKTPSSIELNISQVDNQYEKLDVKLGNIDIKFIKLTWTILSEFIGIFDRENYSSSISSIEEKKKNSSIFFNNNLIQISINIDSIGCLFQDNETLLMNIVLQRFICQISTCIKQSIVLWTINSQLGFISIDDLTIVDQLYRERLCTTATNAIDFKFTTEENKLITSDSNSSICPQFYLNITSIQYIHTYYFLLRIFNYFDRFRQNEDFYKRLRLFIFKPVISNMSEQLNETLLNIKIEDLILILPEHIQKKSVFIIQFGYMNFKNYFLLQNKPSTTINQTKAFPIKSSRFDFISIEIKDMIFYIASHSFINQETSTSIHFPTYAFNSMDTNFSNLVRKQFNLNIEIEHNRNPTSPTYNIKINLSSIDVLLDFNQYCLIENILSYTFNEQSIFMLKKLFNYLIVSNNDNYTSFVMIIEIDQIGMEMFLYDIDLLHRHSLGYTALMNLHISFDQYSNGDQILHFLCSAIKLLDTRYDNKDIIIPLFIPSNSSQLIISLIKTKFDNQCTIALNSIRFLCVIDWLLELNRFINSFYQQETLIATGISFIPSFNTKLNLNQFELVLVSSIIDPYSSALIYSSTMSLNYKQNVQSIECVMNNFTFLTCQIGNIDETIVSIIEPTDCSLNIHLSNEQICEFNIPILNIRISYSDIKMIYNLIHTIFHQIFQVKTRKPLLSSISSILTSPIRDYQLLNIKFIKFFCNQICICFIDDCFDVHIPLLNINLKSFHFQTIENNSTNRIEQCQFEIIILYYNRFQSGFEPLIEMCSLEILLTRSSSKTSLCILSKELLNLNFTKAMYRLYKILKTNWYIDNQNSKKKTTFRHVKTLEPYCFKNLIGTQIKFRTWITSEQIFSLYEHIVDNQQTISFYFPTHSSQLTTNKNQNSQTRIRTNSIVSSLCQINRRLLISIDGWQCLQPISIDRIGTFYRIAIPSNTNELYKPMIIIIDIAMADNSLRLITVKSSIEIRNQLLTSIDIRFKCTLDLLHDFRLEPNETYSLPIQLCSIIKQIQIRPSDFALDFCNEPITWLEINNEKDDNRKNSSSKENLIHRQSFLRSCSIDEKQEVYYICLQTKQTYLLNSQDHIVSTYQLSIHSPLTICNLLPCSLNYEIPNYHEKFEINPYKFHREHTLNILENIHILFSTNIYHMNKSFHLPTINDLYQTKYTHQRIIFYDNNQRELFIDITIVCFIKYRLKILLSVPYILLNKTGIPLIFKDLNSKIEGAGQSIDDELEFNREALLFSFENSNRNHTCVMRIGTGLHRQQDGRPQWSQGFRLQQGSTYRQLQVRSSRKSSDWNYSIAIDIRSGNGFLKKINFIFLSPRYMIYNQCSYNLLITQRQILNDETNYKCVSQHATVAYHWPRIDIEQLLCVKIIDGEKQIIHWSGGFPIDCVNAFHINMRYDNGQCLILRVQIIERNGTYFVVFMDSNQMPPPFRITNRSDIPIQFHQTDIRSESTHLHTSLLPHQSIDYAWDELTLKPTLTCSIIDGTKTIYDLFKLGNADELHYQNLIYLVFQVTCEDKSLSHPLVIEYNDNQLFVAQRQENRRSQLWYRTDNGILIHIGSLSIQDGTKKKDFFDDLRHTFVLDIQDPLDNNLTESFTQLIVRRYDPKRIQTQSWQFTDSGYLCLKDSHLCVQIFGELKENSDIVLGPILDDINEKPLSTMYIRAHQRYKGTGILYANIIADGPTNVLEIDHIKSNNLPNPTNILSSTIYHIDLHFSAGVGISIINSMNHQSEELMYILVNNLHIEYNNKNNEQSIESTIDTLIIGNQLLTTTKPCLLYINSLEDPSIQRAIRFQIQWQKTNTNFSLLHIIHSLQIDINSITIQFDELLLWKLIDFFDIEISSLSSLLYKTTRLGNNTTNSDRKIDLNINDYETERILSLLTSTHATRIYFNKLSLSSIDLNLSVYCIHSKRLLSSHLLTIKRHASFPLVPFENAQIHLKSYEQTHIFNTYDFFLLSIITHYVNVCTRQALKILGTVDFLGNPLGLLHDVTDGIACLVDQRGVSGLVKNVAHGVADSTSKVTGSLSHGIGKLVSDNEHYNRRQSIIDSHKNPTTIKQVIRHGTVGIAAGFYDGLTSMIKQPYKGVVEQGMPGLVKGFAKGIVGTVSKPMVSILDFTNEMATVIKEGARSPNIILNTRIRLTRCPSNILGLLQPYSIFDAQGHYLLYRMNKGDLNERYISRLTISTIQINMVDKRNKNISDRIKDSYIDAMITTQRVIIYRIDDDPDLINFEIIDSYDFNTSMAVIPIEDADGCAFIQISIDSTNSNRLNNNILHRCDTLEQALLLSQDIQRAQEIFQEEKMMYIIPDDETENNYNDIIDDQQTE</sequence>
<evidence type="ECO:0000313" key="2">
    <source>
        <dbReference type="EMBL" id="CAF1028377.1"/>
    </source>
</evidence>